<feature type="region of interest" description="Disordered" evidence="1">
    <location>
        <begin position="141"/>
        <end position="177"/>
    </location>
</feature>
<dbReference type="Proteomes" id="UP001194746">
    <property type="component" value="Unassembled WGS sequence"/>
</dbReference>
<protein>
    <submittedName>
        <fullName evidence="2">Uncharacterized protein</fullName>
    </submittedName>
</protein>
<keyword evidence="3" id="KW-1185">Reference proteome</keyword>
<accession>A0AAD4CED8</accession>
<evidence type="ECO:0000313" key="2">
    <source>
        <dbReference type="EMBL" id="KAF9884975.1"/>
    </source>
</evidence>
<feature type="compositionally biased region" description="Polar residues" evidence="1">
    <location>
        <begin position="141"/>
        <end position="156"/>
    </location>
</feature>
<comment type="caution">
    <text evidence="2">The sequence shown here is derived from an EMBL/GenBank/DDBJ whole genome shotgun (WGS) entry which is preliminary data.</text>
</comment>
<evidence type="ECO:0000256" key="1">
    <source>
        <dbReference type="SAM" id="MobiDB-lite"/>
    </source>
</evidence>
<proteinExistence type="predicted"/>
<evidence type="ECO:0000313" key="3">
    <source>
        <dbReference type="Proteomes" id="UP001194746"/>
    </source>
</evidence>
<gene>
    <name evidence="2" type="ORF">FE257_000885</name>
</gene>
<dbReference type="EMBL" id="VCAU01000107">
    <property type="protein sequence ID" value="KAF9884975.1"/>
    <property type="molecule type" value="Genomic_DNA"/>
</dbReference>
<organism evidence="2 3">
    <name type="scientific">Aspergillus nanangensis</name>
    <dbReference type="NCBI Taxonomy" id="2582783"/>
    <lineage>
        <taxon>Eukaryota</taxon>
        <taxon>Fungi</taxon>
        <taxon>Dikarya</taxon>
        <taxon>Ascomycota</taxon>
        <taxon>Pezizomycotina</taxon>
        <taxon>Eurotiomycetes</taxon>
        <taxon>Eurotiomycetidae</taxon>
        <taxon>Eurotiales</taxon>
        <taxon>Aspergillaceae</taxon>
        <taxon>Aspergillus</taxon>
        <taxon>Aspergillus subgen. Circumdati</taxon>
    </lineage>
</organism>
<name>A0AAD4CED8_ASPNN</name>
<reference evidence="2" key="2">
    <citation type="submission" date="2020-02" db="EMBL/GenBank/DDBJ databases">
        <authorList>
            <person name="Gilchrist C.L.M."/>
            <person name="Chooi Y.-H."/>
        </authorList>
    </citation>
    <scope>NUCLEOTIDE SEQUENCE</scope>
    <source>
        <strain evidence="2">MST-FP2251</strain>
    </source>
</reference>
<reference evidence="2" key="1">
    <citation type="journal article" date="2019" name="Beilstein J. Org. Chem.">
        <title>Nanangenines: drimane sesquiterpenoids as the dominant metabolite cohort of a novel Australian fungus, Aspergillus nanangensis.</title>
        <authorList>
            <person name="Lacey H.J."/>
            <person name="Gilchrist C.L.M."/>
            <person name="Crombie A."/>
            <person name="Kalaitzis J.A."/>
            <person name="Vuong D."/>
            <person name="Rutledge P.J."/>
            <person name="Turner P."/>
            <person name="Pitt J.I."/>
            <person name="Lacey E."/>
            <person name="Chooi Y.H."/>
            <person name="Piggott A.M."/>
        </authorList>
    </citation>
    <scope>NUCLEOTIDE SEQUENCE</scope>
    <source>
        <strain evidence="2">MST-FP2251</strain>
    </source>
</reference>
<dbReference type="AlphaFoldDB" id="A0AAD4CED8"/>
<sequence length="228" mass="25603">MLAQVRAVLLKLSPAQLECAALWIDEARVLQNHGFILSVLVDRMWGLTLEDEAFAKLRLYRLFTVEWIQRMIPRLSPAYLGFIKRVAEHNRLVMEGRYPASLARMAYRLITPDLLVVSLFGLSASRRKAIEFTTQNHSIESQNHGQRTVLDDSQGNRLHGNRQILPKPTRSPSTAQGQFACPMELGASLGSCSVVHMEPSIGDEMSFTSTNIASDVRHAEYSRSFYGG</sequence>